<evidence type="ECO:0000256" key="3">
    <source>
        <dbReference type="ARBA" id="ARBA00023119"/>
    </source>
</evidence>
<evidence type="ECO:0000256" key="1">
    <source>
        <dbReference type="ARBA" id="ARBA00022734"/>
    </source>
</evidence>
<evidence type="ECO:0000259" key="6">
    <source>
        <dbReference type="PROSITE" id="PS50041"/>
    </source>
</evidence>
<protein>
    <recommendedName>
        <fullName evidence="6">C-type lectin domain-containing protein</fullName>
    </recommendedName>
</protein>
<evidence type="ECO:0000313" key="8">
    <source>
        <dbReference type="Proteomes" id="UP001476798"/>
    </source>
</evidence>
<accession>A0ABV0Q1D7</accession>
<dbReference type="Proteomes" id="UP001476798">
    <property type="component" value="Unassembled WGS sequence"/>
</dbReference>
<reference evidence="7 8" key="1">
    <citation type="submission" date="2021-06" db="EMBL/GenBank/DDBJ databases">
        <authorList>
            <person name="Palmer J.M."/>
        </authorList>
    </citation>
    <scope>NUCLEOTIDE SEQUENCE [LARGE SCALE GENOMIC DNA]</scope>
    <source>
        <strain evidence="7 8">GA_2019</strain>
        <tissue evidence="7">Muscle</tissue>
    </source>
</reference>
<keyword evidence="5" id="KW-0732">Signal</keyword>
<evidence type="ECO:0000313" key="7">
    <source>
        <dbReference type="EMBL" id="MEQ2189611.1"/>
    </source>
</evidence>
<proteinExistence type="predicted"/>
<dbReference type="PANTHER" id="PTHR24024">
    <property type="entry name" value="PULMONARY SURFACTANT-ASSOCIATED PROTEIN A"/>
    <property type="match status" value="1"/>
</dbReference>
<dbReference type="SUPFAM" id="SSF56436">
    <property type="entry name" value="C-type lectin-like"/>
    <property type="match status" value="1"/>
</dbReference>
<evidence type="ECO:0000256" key="5">
    <source>
        <dbReference type="SAM" id="SignalP"/>
    </source>
</evidence>
<sequence length="221" mass="24199">MRLCFLLCLMVPLSQRQMQGLPGARGETGLPGQPGARGPPGPIGPSGFPGLSGYPGPPGKLGPPGPIIMCGQDLFGSVRRDVERLMKMSAKLDVAISFNFVRKVDQKYFVSNKERGSFLKAVEFCSQQGLELALPQTEEENRMLIQLLGEADKIAWININSRKAEGNFQSDTKSQPLTFTKWGERQPDQTIQDTGCSMVTGNGSWRVTQDCSMNAYIICQL</sequence>
<gene>
    <name evidence="7" type="ORF">GOODEAATRI_026966</name>
</gene>
<feature type="chain" id="PRO_5045846242" description="C-type lectin domain-containing protein" evidence="5">
    <location>
        <begin position="17"/>
        <end position="221"/>
    </location>
</feature>
<dbReference type="InterPro" id="IPR051077">
    <property type="entry name" value="Ca-dependent_lectin"/>
</dbReference>
<dbReference type="InterPro" id="IPR016186">
    <property type="entry name" value="C-type_lectin-like/link_sf"/>
</dbReference>
<feature type="compositionally biased region" description="Low complexity" evidence="4">
    <location>
        <begin position="45"/>
        <end position="54"/>
    </location>
</feature>
<feature type="domain" description="C-type lectin" evidence="6">
    <location>
        <begin position="108"/>
        <end position="220"/>
    </location>
</feature>
<keyword evidence="3" id="KW-0176">Collagen</keyword>
<keyword evidence="2" id="KW-0106">Calcium</keyword>
<dbReference type="EMBL" id="JAHRIO010093399">
    <property type="protein sequence ID" value="MEQ2189611.1"/>
    <property type="molecule type" value="Genomic_DNA"/>
</dbReference>
<feature type="signal peptide" evidence="5">
    <location>
        <begin position="1"/>
        <end position="16"/>
    </location>
</feature>
<dbReference type="InterPro" id="IPR016187">
    <property type="entry name" value="CTDL_fold"/>
</dbReference>
<evidence type="ECO:0000256" key="2">
    <source>
        <dbReference type="ARBA" id="ARBA00022837"/>
    </source>
</evidence>
<comment type="caution">
    <text evidence="7">The sequence shown here is derived from an EMBL/GenBank/DDBJ whole genome shotgun (WGS) entry which is preliminary data.</text>
</comment>
<dbReference type="InterPro" id="IPR001304">
    <property type="entry name" value="C-type_lectin-like"/>
</dbReference>
<dbReference type="InterPro" id="IPR008160">
    <property type="entry name" value="Collagen"/>
</dbReference>
<dbReference type="PROSITE" id="PS50041">
    <property type="entry name" value="C_TYPE_LECTIN_2"/>
    <property type="match status" value="1"/>
</dbReference>
<dbReference type="PANTHER" id="PTHR24024:SF15">
    <property type="entry name" value="PULMONARY SURFACTANT-ASSOCIATED PROTEIN D"/>
    <property type="match status" value="1"/>
</dbReference>
<name>A0ABV0Q1D7_9TELE</name>
<keyword evidence="1" id="KW-0430">Lectin</keyword>
<dbReference type="SMART" id="SM00034">
    <property type="entry name" value="CLECT"/>
    <property type="match status" value="1"/>
</dbReference>
<keyword evidence="8" id="KW-1185">Reference proteome</keyword>
<evidence type="ECO:0000256" key="4">
    <source>
        <dbReference type="SAM" id="MobiDB-lite"/>
    </source>
</evidence>
<feature type="region of interest" description="Disordered" evidence="4">
    <location>
        <begin position="20"/>
        <end position="56"/>
    </location>
</feature>
<dbReference type="Pfam" id="PF00059">
    <property type="entry name" value="Lectin_C"/>
    <property type="match status" value="1"/>
</dbReference>
<organism evidence="7 8">
    <name type="scientific">Goodea atripinnis</name>
    <dbReference type="NCBI Taxonomy" id="208336"/>
    <lineage>
        <taxon>Eukaryota</taxon>
        <taxon>Metazoa</taxon>
        <taxon>Chordata</taxon>
        <taxon>Craniata</taxon>
        <taxon>Vertebrata</taxon>
        <taxon>Euteleostomi</taxon>
        <taxon>Actinopterygii</taxon>
        <taxon>Neopterygii</taxon>
        <taxon>Teleostei</taxon>
        <taxon>Neoteleostei</taxon>
        <taxon>Acanthomorphata</taxon>
        <taxon>Ovalentaria</taxon>
        <taxon>Atherinomorphae</taxon>
        <taxon>Cyprinodontiformes</taxon>
        <taxon>Goodeidae</taxon>
        <taxon>Goodea</taxon>
    </lineage>
</organism>
<dbReference type="Gene3D" id="3.10.100.10">
    <property type="entry name" value="Mannose-Binding Protein A, subunit A"/>
    <property type="match status" value="1"/>
</dbReference>
<dbReference type="Pfam" id="PF01391">
    <property type="entry name" value="Collagen"/>
    <property type="match status" value="1"/>
</dbReference>